<feature type="transmembrane region" description="Helical" evidence="2">
    <location>
        <begin position="30"/>
        <end position="50"/>
    </location>
</feature>
<proteinExistence type="predicted"/>
<accession>A0A7D5Y6C7</accession>
<sequence>MAHVRSCDGFFSRLFTDTLTRGRFAVPSSFGQWLIVILALLVGTAAGWALRGRQDTSPASTPIVEGDPVAGVAVASSPTAEATVEEQRPEAAVAAVSAPAAVLDRPSADTADPTTPGRVLGDADPTAFTPTEADGTPAAATGTSPVDGGPRDDAPTGDGKWDYDAVDGGPADPVVARPAEPVTEPVEPTPTVNAQPVEPAAEPVEPAAEPVEPAAEPVEPAAEPVEPAAEPVEPAAEPVEPAAEPVEPAAEPVEPVAVGSAEAAAASEDTTPAIPAPRPPAEDAVLPAADEAEAHAAPAVAGPASTESADDFRRIQGIGPKMAAALQDAGIRTYQQLADLDEATLRATIRTAGLRATPSLATWPQQAMVLAGAATEAGRLLPTGGTDD</sequence>
<dbReference type="EMBL" id="CP058905">
    <property type="protein sequence ID" value="QLJ96499.1"/>
    <property type="molecule type" value="Genomic_DNA"/>
</dbReference>
<evidence type="ECO:0000256" key="1">
    <source>
        <dbReference type="SAM" id="MobiDB-lite"/>
    </source>
</evidence>
<dbReference type="Pfam" id="PF14520">
    <property type="entry name" value="HHH_5"/>
    <property type="match status" value="1"/>
</dbReference>
<gene>
    <name evidence="3" type="ORF">HZU44_16195</name>
</gene>
<feature type="region of interest" description="Disordered" evidence="1">
    <location>
        <begin position="84"/>
        <end position="282"/>
    </location>
</feature>
<reference evidence="3" key="1">
    <citation type="submission" date="2020-08" db="EMBL/GenBank/DDBJ databases">
        <title>A bifunctional nitrone conjugated secondary metabolite targeting the ribosome.</title>
        <authorList>
            <person name="Limbrick E.M."/>
            <person name="Graf M."/>
            <person name="Derewacz D.K."/>
            <person name="Nguyen F."/>
            <person name="Spraggins J.M."/>
            <person name="Wieland M."/>
            <person name="Ynigez-Gutierrez A.E."/>
            <person name="Reisman B.J."/>
            <person name="Zinshteyn B."/>
            <person name="McCulloch K."/>
            <person name="Iverson T.M."/>
            <person name="Green R."/>
            <person name="Wilson D.N."/>
            <person name="Bachmann B.O."/>
        </authorList>
    </citation>
    <scope>NUCLEOTIDE SEQUENCE</scope>
    <source>
        <strain evidence="3">Africana</strain>
    </source>
</reference>
<dbReference type="AlphaFoldDB" id="A0A7D5Y6C7"/>
<keyword evidence="2" id="KW-0812">Transmembrane</keyword>
<evidence type="ECO:0000256" key="2">
    <source>
        <dbReference type="SAM" id="Phobius"/>
    </source>
</evidence>
<keyword evidence="2" id="KW-0472">Membrane</keyword>
<keyword evidence="2" id="KW-1133">Transmembrane helix</keyword>
<dbReference type="Gene3D" id="1.10.150.20">
    <property type="entry name" value="5' to 3' exonuclease, C-terminal subdomain"/>
    <property type="match status" value="1"/>
</dbReference>
<name>A0A7D5Y6C7_9ACTN</name>
<feature type="compositionally biased region" description="Low complexity" evidence="1">
    <location>
        <begin position="91"/>
        <end position="102"/>
    </location>
</feature>
<protein>
    <recommendedName>
        <fullName evidence="4">Helix-hairpin-helix domain-containing protein</fullName>
    </recommendedName>
</protein>
<organism evidence="3">
    <name type="scientific">Micromonospora carbonacea</name>
    <dbReference type="NCBI Taxonomy" id="47853"/>
    <lineage>
        <taxon>Bacteria</taxon>
        <taxon>Bacillati</taxon>
        <taxon>Actinomycetota</taxon>
        <taxon>Actinomycetes</taxon>
        <taxon>Micromonosporales</taxon>
        <taxon>Micromonosporaceae</taxon>
        <taxon>Micromonospora</taxon>
    </lineage>
</organism>
<feature type="compositionally biased region" description="Low complexity" evidence="1">
    <location>
        <begin position="173"/>
        <end position="266"/>
    </location>
</feature>
<evidence type="ECO:0008006" key="4">
    <source>
        <dbReference type="Google" id="ProtNLM"/>
    </source>
</evidence>
<evidence type="ECO:0000313" key="3">
    <source>
        <dbReference type="EMBL" id="QLJ96499.1"/>
    </source>
</evidence>
<feature type="compositionally biased region" description="Basic and acidic residues" evidence="1">
    <location>
        <begin position="149"/>
        <end position="163"/>
    </location>
</feature>